<evidence type="ECO:0000256" key="7">
    <source>
        <dbReference type="RuleBase" id="RU365095"/>
    </source>
</evidence>
<dbReference type="Pfam" id="PF01182">
    <property type="entry name" value="Glucosamine_iso"/>
    <property type="match status" value="1"/>
</dbReference>
<evidence type="ECO:0000256" key="3">
    <source>
        <dbReference type="ARBA" id="ARBA00004961"/>
    </source>
</evidence>
<dbReference type="InterPro" id="IPR005900">
    <property type="entry name" value="6-phosphogluconolactonase_DevB"/>
</dbReference>
<dbReference type="EC" id="3.1.1.31" evidence="5 7"/>
<dbReference type="EMBL" id="CP146275">
    <property type="protein sequence ID" value="WWT32590.1"/>
    <property type="molecule type" value="Genomic_DNA"/>
</dbReference>
<comment type="similarity">
    <text evidence="4 7">Belongs to the glucosamine/galactosamine-6-phosphate isomerase family. 6-phosphogluconolactonase subfamily.</text>
</comment>
<name>A0ABZ2I4U6_9HYPH</name>
<sequence>MTIERNVFSTKERLAETLADAIAENLNAGLDERGTASLAVSGGSTPKRFFEVLGAREDVDWENVAVTLVDERWVDENSERSNARLVKEHLLAGPASVAAFVPLYAGTPEPDATGIAKSNAALDCLPMPFDAVVLGMGNDGHTASFFPGGDTLQEALNADGPVIAINAPGAGEPRVTFTLPRLLATRALYLHIEGDEKAQVLDKALQTGPVETMPVRAVLSQNHIPVSLFWCP</sequence>
<reference evidence="9 10" key="1">
    <citation type="submission" date="2024-02" db="EMBL/GenBank/DDBJ databases">
        <title>Complete genome sequence of Pelagibacterium nitratireducens ZH15.</title>
        <authorList>
            <person name="Zhao L.H."/>
        </authorList>
    </citation>
    <scope>NUCLEOTIDE SEQUENCE [LARGE SCALE GENOMIC DNA]</scope>
    <source>
        <strain evidence="9 10">ZH15</strain>
    </source>
</reference>
<proteinExistence type="inferred from homology"/>
<accession>A0ABZ2I4U6</accession>
<comment type="pathway">
    <text evidence="3 7">Carbohydrate degradation; pentose phosphate pathway; D-ribulose 5-phosphate from D-glucose 6-phosphate (oxidative stage): step 2/3.</text>
</comment>
<organism evidence="9 10">
    <name type="scientific">Pelagibacterium nitratireducens</name>
    <dbReference type="NCBI Taxonomy" id="1046114"/>
    <lineage>
        <taxon>Bacteria</taxon>
        <taxon>Pseudomonadati</taxon>
        <taxon>Pseudomonadota</taxon>
        <taxon>Alphaproteobacteria</taxon>
        <taxon>Hyphomicrobiales</taxon>
        <taxon>Devosiaceae</taxon>
        <taxon>Pelagibacterium</taxon>
    </lineage>
</organism>
<evidence type="ECO:0000256" key="2">
    <source>
        <dbReference type="ARBA" id="ARBA00002681"/>
    </source>
</evidence>
<dbReference type="NCBIfam" id="TIGR01198">
    <property type="entry name" value="pgl"/>
    <property type="match status" value="1"/>
</dbReference>
<dbReference type="GO" id="GO:0017057">
    <property type="term" value="F:6-phosphogluconolactonase activity"/>
    <property type="evidence" value="ECO:0007669"/>
    <property type="project" value="UniProtKB-EC"/>
</dbReference>
<keyword evidence="10" id="KW-1185">Reference proteome</keyword>
<comment type="catalytic activity">
    <reaction evidence="1 7">
        <text>6-phospho-D-glucono-1,5-lactone + H2O = 6-phospho-D-gluconate + H(+)</text>
        <dbReference type="Rhea" id="RHEA:12556"/>
        <dbReference type="ChEBI" id="CHEBI:15377"/>
        <dbReference type="ChEBI" id="CHEBI:15378"/>
        <dbReference type="ChEBI" id="CHEBI:57955"/>
        <dbReference type="ChEBI" id="CHEBI:58759"/>
        <dbReference type="EC" id="3.1.1.31"/>
    </reaction>
</comment>
<dbReference type="InterPro" id="IPR037171">
    <property type="entry name" value="NagB/RpiA_transferase-like"/>
</dbReference>
<dbReference type="Gene3D" id="3.40.50.1360">
    <property type="match status" value="1"/>
</dbReference>
<evidence type="ECO:0000259" key="8">
    <source>
        <dbReference type="Pfam" id="PF01182"/>
    </source>
</evidence>
<evidence type="ECO:0000313" key="9">
    <source>
        <dbReference type="EMBL" id="WWT32590.1"/>
    </source>
</evidence>
<dbReference type="PANTHER" id="PTHR11054:SF0">
    <property type="entry name" value="6-PHOSPHOGLUCONOLACTONASE"/>
    <property type="match status" value="1"/>
</dbReference>
<dbReference type="InterPro" id="IPR039104">
    <property type="entry name" value="6PGL"/>
</dbReference>
<dbReference type="Proteomes" id="UP001369958">
    <property type="component" value="Chromosome"/>
</dbReference>
<feature type="domain" description="Glucosamine/galactosamine-6-phosphate isomerase" evidence="8">
    <location>
        <begin position="10"/>
        <end position="221"/>
    </location>
</feature>
<gene>
    <name evidence="7 9" type="primary">pgl</name>
    <name evidence="9" type="ORF">V6617_16515</name>
</gene>
<dbReference type="SUPFAM" id="SSF100950">
    <property type="entry name" value="NagB/RpiA/CoA transferase-like"/>
    <property type="match status" value="1"/>
</dbReference>
<keyword evidence="7 9" id="KW-0378">Hydrolase</keyword>
<dbReference type="RefSeq" id="WP_338608012.1">
    <property type="nucleotide sequence ID" value="NZ_CP146275.1"/>
</dbReference>
<evidence type="ECO:0000256" key="6">
    <source>
        <dbReference type="ARBA" id="ARBA00020337"/>
    </source>
</evidence>
<comment type="function">
    <text evidence="2 7">Hydrolysis of 6-phosphogluconolactone to 6-phosphogluconate.</text>
</comment>
<dbReference type="InterPro" id="IPR006148">
    <property type="entry name" value="Glc/Gal-6P_isomerase"/>
</dbReference>
<protein>
    <recommendedName>
        <fullName evidence="6 7">6-phosphogluconolactonase</fullName>
        <shortName evidence="7">6PGL</shortName>
        <ecNumber evidence="5 7">3.1.1.31</ecNumber>
    </recommendedName>
</protein>
<evidence type="ECO:0000256" key="5">
    <source>
        <dbReference type="ARBA" id="ARBA00013198"/>
    </source>
</evidence>
<evidence type="ECO:0000256" key="1">
    <source>
        <dbReference type="ARBA" id="ARBA00000832"/>
    </source>
</evidence>
<evidence type="ECO:0000256" key="4">
    <source>
        <dbReference type="ARBA" id="ARBA00010662"/>
    </source>
</evidence>
<dbReference type="CDD" id="cd01400">
    <property type="entry name" value="6PGL"/>
    <property type="match status" value="1"/>
</dbReference>
<dbReference type="PANTHER" id="PTHR11054">
    <property type="entry name" value="6-PHOSPHOGLUCONOLACTONASE"/>
    <property type="match status" value="1"/>
</dbReference>
<evidence type="ECO:0000313" key="10">
    <source>
        <dbReference type="Proteomes" id="UP001369958"/>
    </source>
</evidence>